<keyword evidence="8 13" id="KW-0472">Membrane</keyword>
<feature type="domain" description="Ionotropic glutamate receptor C-terminal" evidence="15">
    <location>
        <begin position="327"/>
        <end position="476"/>
    </location>
</feature>
<evidence type="ECO:0000259" key="16">
    <source>
        <dbReference type="Pfam" id="PF10613"/>
    </source>
</evidence>
<evidence type="ECO:0000256" key="13">
    <source>
        <dbReference type="SAM" id="Phobius"/>
    </source>
</evidence>
<evidence type="ECO:0000256" key="6">
    <source>
        <dbReference type="ARBA" id="ARBA00022989"/>
    </source>
</evidence>
<dbReference type="Pfam" id="PF00060">
    <property type="entry name" value="Lig_chan"/>
    <property type="match status" value="1"/>
</dbReference>
<evidence type="ECO:0000256" key="7">
    <source>
        <dbReference type="ARBA" id="ARBA00023065"/>
    </source>
</evidence>
<evidence type="ECO:0000313" key="18">
    <source>
        <dbReference type="Proteomes" id="UP000297026"/>
    </source>
</evidence>
<evidence type="ECO:0000256" key="12">
    <source>
        <dbReference type="ARBA" id="ARBA00023303"/>
    </source>
</evidence>
<dbReference type="InterPro" id="IPR019594">
    <property type="entry name" value="Glu/Gly-bd"/>
</dbReference>
<sequence length="607" mass="70306">MILFKTFISAALVVFIKANEEVYDHTPYLITDIYETRETCGIILAAENYHSFKTLIIWHGLSRTLSDEGIPTLMINFKQFEERFEFYTKRTVRPLVVIFLAAMDEVYSFSKIAKNLDMSCAVWIFLFNGNISSDICEFCHSPRRNVFNLRYGTEVVVSCCNSTMIEEWWSVMEGHTASLELGRWTDGNHGIQWFYNDSVYNRRHSMEGQEFRIAAQSVYFWETNGKYYGYLGEFLGELSQSLNFTPKVIWEESYGTWNPETSRWTGVVGTLERNEADLVLSELRMTNERLYVMDYTIPIGVGGTRLYSRKLDAARLHWNAYFQAFTVEVWMVIVGLILTIPILLTLITYKKKDCYLLPLVFERYLCVWGIYCQQGLPEFPKEASLRIVYLSIFISALVSSGAYSAALISFLAVSSTYSPFNTIEEFVEDGSYQLIVLKDSPDYDMFKNSNQTLMKKMMSLMKPIDLLPQSFQEAFNQACTQQVVFYTHEAIRRAMANRLPCELTSVYTGKTANLALALPRNSQHRHLVNFQIRRFGDNGILQRLGNKYFSEYHRNEICYPSVHFQGIIPLLTMLAAGFLIACIIFIIERICSPPKKELFDLNRRRRC</sequence>
<dbReference type="PANTHER" id="PTHR42643">
    <property type="entry name" value="IONOTROPIC RECEPTOR 20A-RELATED"/>
    <property type="match status" value="1"/>
</dbReference>
<feature type="chain" id="PRO_5020034412" evidence="14">
    <location>
        <begin position="19"/>
        <end position="607"/>
    </location>
</feature>
<organism evidence="17 18">
    <name type="scientific">Diachasma alloeum</name>
    <dbReference type="NCBI Taxonomy" id="454923"/>
    <lineage>
        <taxon>Eukaryota</taxon>
        <taxon>Metazoa</taxon>
        <taxon>Ecdysozoa</taxon>
        <taxon>Arthropoda</taxon>
        <taxon>Hexapoda</taxon>
        <taxon>Insecta</taxon>
        <taxon>Pterygota</taxon>
        <taxon>Neoptera</taxon>
        <taxon>Endopterygota</taxon>
        <taxon>Hymenoptera</taxon>
        <taxon>Apocrita</taxon>
        <taxon>Ichneumonoidea</taxon>
        <taxon>Braconidae</taxon>
        <taxon>Opiinae</taxon>
        <taxon>Diachasma</taxon>
    </lineage>
</organism>
<dbReference type="GO" id="GO:0015276">
    <property type="term" value="F:ligand-gated monoatomic ion channel activity"/>
    <property type="evidence" value="ECO:0007669"/>
    <property type="project" value="InterPro"/>
</dbReference>
<protein>
    <submittedName>
        <fullName evidence="17">Ionotropic receptor 117</fullName>
    </submittedName>
</protein>
<keyword evidence="12" id="KW-0407">Ion channel</keyword>
<dbReference type="Gene3D" id="1.10.287.70">
    <property type="match status" value="1"/>
</dbReference>
<keyword evidence="5 13" id="KW-0812">Transmembrane</keyword>
<proteinExistence type="inferred from homology"/>
<keyword evidence="3" id="KW-0813">Transport</keyword>
<evidence type="ECO:0000256" key="1">
    <source>
        <dbReference type="ARBA" id="ARBA00004651"/>
    </source>
</evidence>
<dbReference type="EMBL" id="ML158596">
    <property type="protein sequence ID" value="THK32991.1"/>
    <property type="molecule type" value="Genomic_DNA"/>
</dbReference>
<accession>A0A4E0RYW7</accession>
<dbReference type="InterPro" id="IPR052192">
    <property type="entry name" value="Insect_Ionotropic_Sensory_Rcpt"/>
</dbReference>
<dbReference type="GO" id="GO:0050906">
    <property type="term" value="P:detection of stimulus involved in sensory perception"/>
    <property type="evidence" value="ECO:0007669"/>
    <property type="project" value="UniProtKB-ARBA"/>
</dbReference>
<evidence type="ECO:0000256" key="5">
    <source>
        <dbReference type="ARBA" id="ARBA00022692"/>
    </source>
</evidence>
<evidence type="ECO:0000256" key="11">
    <source>
        <dbReference type="ARBA" id="ARBA00023286"/>
    </source>
</evidence>
<dbReference type="InterPro" id="IPR001320">
    <property type="entry name" value="Iontro_rcpt_C"/>
</dbReference>
<evidence type="ECO:0000256" key="10">
    <source>
        <dbReference type="ARBA" id="ARBA00023180"/>
    </source>
</evidence>
<evidence type="ECO:0000256" key="14">
    <source>
        <dbReference type="SAM" id="SignalP"/>
    </source>
</evidence>
<keyword evidence="7" id="KW-0406">Ion transport</keyword>
<evidence type="ECO:0000256" key="4">
    <source>
        <dbReference type="ARBA" id="ARBA00022475"/>
    </source>
</evidence>
<evidence type="ECO:0000259" key="15">
    <source>
        <dbReference type="Pfam" id="PF00060"/>
    </source>
</evidence>
<dbReference type="OrthoDB" id="8186464at2759"/>
<feature type="signal peptide" evidence="14">
    <location>
        <begin position="1"/>
        <end position="18"/>
    </location>
</feature>
<dbReference type="AlphaFoldDB" id="A0A4E0RYW7"/>
<dbReference type="Gene3D" id="3.40.190.10">
    <property type="entry name" value="Periplasmic binding protein-like II"/>
    <property type="match status" value="1"/>
</dbReference>
<keyword evidence="11" id="KW-1071">Ligand-gated ion channel</keyword>
<dbReference type="PANTHER" id="PTHR42643:SF30">
    <property type="entry name" value="IONOTROPIC RECEPTOR 40A-RELATED"/>
    <property type="match status" value="1"/>
</dbReference>
<dbReference type="GO" id="GO:0005886">
    <property type="term" value="C:plasma membrane"/>
    <property type="evidence" value="ECO:0007669"/>
    <property type="project" value="UniProtKB-SubCell"/>
</dbReference>
<dbReference type="Proteomes" id="UP000297026">
    <property type="component" value="Unassembled WGS sequence"/>
</dbReference>
<keyword evidence="10" id="KW-0325">Glycoprotein</keyword>
<keyword evidence="9 17" id="KW-0675">Receptor</keyword>
<feature type="transmembrane region" description="Helical" evidence="13">
    <location>
        <begin position="329"/>
        <end position="349"/>
    </location>
</feature>
<dbReference type="Pfam" id="PF10613">
    <property type="entry name" value="Lig_chan-Glu_bd"/>
    <property type="match status" value="1"/>
</dbReference>
<comment type="subcellular location">
    <subcellularLocation>
        <location evidence="1">Cell membrane</location>
        <topology evidence="1">Multi-pass membrane protein</topology>
    </subcellularLocation>
</comment>
<keyword evidence="4" id="KW-1003">Cell membrane</keyword>
<keyword evidence="14" id="KW-0732">Signal</keyword>
<feature type="domain" description="Ionotropic glutamate receptor L-glutamate and glycine-binding" evidence="16">
    <location>
        <begin position="222"/>
        <end position="299"/>
    </location>
</feature>
<evidence type="ECO:0000256" key="2">
    <source>
        <dbReference type="ARBA" id="ARBA00008685"/>
    </source>
</evidence>
<evidence type="ECO:0000256" key="8">
    <source>
        <dbReference type="ARBA" id="ARBA00023136"/>
    </source>
</evidence>
<dbReference type="SUPFAM" id="SSF53850">
    <property type="entry name" value="Periplasmic binding protein-like II"/>
    <property type="match status" value="1"/>
</dbReference>
<feature type="transmembrane region" description="Helical" evidence="13">
    <location>
        <begin position="387"/>
        <end position="413"/>
    </location>
</feature>
<keyword evidence="6 13" id="KW-1133">Transmembrane helix</keyword>
<gene>
    <name evidence="17" type="primary">Ir117</name>
    <name evidence="17" type="ORF">DALL_DALL000173</name>
</gene>
<evidence type="ECO:0000256" key="9">
    <source>
        <dbReference type="ARBA" id="ARBA00023170"/>
    </source>
</evidence>
<name>A0A4E0RYW7_9HYME</name>
<comment type="similarity">
    <text evidence="2">Belongs to the glutamate-gated ion channel (TC 1.A.10.1) family.</text>
</comment>
<evidence type="ECO:0000256" key="3">
    <source>
        <dbReference type="ARBA" id="ARBA00022448"/>
    </source>
</evidence>
<evidence type="ECO:0000313" key="17">
    <source>
        <dbReference type="EMBL" id="THK32991.1"/>
    </source>
</evidence>
<feature type="transmembrane region" description="Helical" evidence="13">
    <location>
        <begin position="567"/>
        <end position="587"/>
    </location>
</feature>
<reference evidence="17" key="1">
    <citation type="submission" date="2019-02" db="EMBL/GenBank/DDBJ databases">
        <title>Genome of the parasitoid wasp Diachasma alloeum, an emerging model for ecological speciation and transitions to asexual reproduction.</title>
        <authorList>
            <person name="Robertson H.M."/>
            <person name="Walden K.K."/>
            <person name="Tvedte E.S."/>
            <person name="Hood G.R."/>
            <person name="Feder J.L."/>
            <person name="Forbes A.A."/>
            <person name="Logsdon J.M."/>
            <person name="Mcelroy K.E."/>
        </authorList>
    </citation>
    <scope>NUCLEOTIDE SEQUENCE [LARGE SCALE GENOMIC DNA]</scope>
    <source>
        <strain evidence="17">Michigan</strain>
    </source>
</reference>
<keyword evidence="18" id="KW-1185">Reference proteome</keyword>